<accession>A0A927M4Q8</accession>
<name>A0A927M4Q8_9ACTN</name>
<evidence type="ECO:0000313" key="2">
    <source>
        <dbReference type="Proteomes" id="UP000649753"/>
    </source>
</evidence>
<keyword evidence="1" id="KW-0238">DNA-binding</keyword>
<sequence length="73" mass="8141">MPADRPPGPLAGPAEVMELLGGVSRSRLKQITANPKFPKPYQVLTAGAIWLRSDVEEYIRKHRPHQRQVDDGP</sequence>
<dbReference type="AlphaFoldDB" id="A0A927M4Q8"/>
<comment type="caution">
    <text evidence="1">The sequence shown here is derived from an EMBL/GenBank/DDBJ whole genome shotgun (WGS) entry which is preliminary data.</text>
</comment>
<gene>
    <name evidence="1" type="ORF">H4W31_000073</name>
</gene>
<organism evidence="1 2">
    <name type="scientific">Plantactinospora soyae</name>
    <dbReference type="NCBI Taxonomy" id="1544732"/>
    <lineage>
        <taxon>Bacteria</taxon>
        <taxon>Bacillati</taxon>
        <taxon>Actinomycetota</taxon>
        <taxon>Actinomycetes</taxon>
        <taxon>Micromonosporales</taxon>
        <taxon>Micromonosporaceae</taxon>
        <taxon>Plantactinospora</taxon>
    </lineage>
</organism>
<evidence type="ECO:0000313" key="1">
    <source>
        <dbReference type="EMBL" id="MBE1484435.1"/>
    </source>
</evidence>
<proteinExistence type="predicted"/>
<reference evidence="1" key="1">
    <citation type="submission" date="2020-10" db="EMBL/GenBank/DDBJ databases">
        <title>Sequencing the genomes of 1000 actinobacteria strains.</title>
        <authorList>
            <person name="Klenk H.-P."/>
        </authorList>
    </citation>
    <scope>NUCLEOTIDE SEQUENCE</scope>
    <source>
        <strain evidence="1">DSM 46832</strain>
    </source>
</reference>
<protein>
    <submittedName>
        <fullName evidence="1">DNA-binding transcriptional regulator AlpA</fullName>
    </submittedName>
</protein>
<dbReference type="GO" id="GO:0003677">
    <property type="term" value="F:DNA binding"/>
    <property type="evidence" value="ECO:0007669"/>
    <property type="project" value="UniProtKB-KW"/>
</dbReference>
<dbReference type="EMBL" id="JADBEB010000001">
    <property type="protein sequence ID" value="MBE1484435.1"/>
    <property type="molecule type" value="Genomic_DNA"/>
</dbReference>
<dbReference type="Proteomes" id="UP000649753">
    <property type="component" value="Unassembled WGS sequence"/>
</dbReference>
<dbReference type="RefSeq" id="WP_192764801.1">
    <property type="nucleotide sequence ID" value="NZ_JADBEB010000001.1"/>
</dbReference>
<keyword evidence="2" id="KW-1185">Reference proteome</keyword>